<proteinExistence type="predicted"/>
<sequence>MYVMCPPTVATPKGFTNNIQGDSANVTASFSTTTNTSDGANASAVSSSAHDLTAAEQATGVAILLTLSVVLALVVKADIRRRQLADKAAKVAVPSILTFDATALDNYDNDIAVIIAPPFVIAISTNVSGRVGNNLTAPYGTSNTTVLPPLMSQATTASPTATTSTPTTVSPPATPVTAAPEATTAETTTVAPSPIRLATATKTPTPTPTLNNGSTEPGHLFAFAWCVGMVVATASVA</sequence>
<reference evidence="3 4" key="1">
    <citation type="submission" date="2018-08" db="EMBL/GenBank/DDBJ databases">
        <title>Aphanomyces genome sequencing and annotation.</title>
        <authorList>
            <person name="Minardi D."/>
            <person name="Oidtmann B."/>
            <person name="Van Der Giezen M."/>
            <person name="Studholme D.J."/>
        </authorList>
    </citation>
    <scope>NUCLEOTIDE SEQUENCE [LARGE SCALE GENOMIC DNA]</scope>
    <source>
        <strain evidence="3 4">Kv</strain>
    </source>
</reference>
<feature type="region of interest" description="Disordered" evidence="1">
    <location>
        <begin position="154"/>
        <end position="214"/>
    </location>
</feature>
<dbReference type="Proteomes" id="UP000265427">
    <property type="component" value="Unassembled WGS sequence"/>
</dbReference>
<name>A0A397AGM2_APHAT</name>
<accession>A0A397AGM2</accession>
<keyword evidence="2" id="KW-0812">Transmembrane</keyword>
<evidence type="ECO:0000256" key="2">
    <source>
        <dbReference type="SAM" id="Phobius"/>
    </source>
</evidence>
<keyword evidence="2" id="KW-0472">Membrane</keyword>
<protein>
    <submittedName>
        <fullName evidence="3">Uncharacterized protein</fullName>
    </submittedName>
</protein>
<feature type="transmembrane region" description="Helical" evidence="2">
    <location>
        <begin position="57"/>
        <end position="75"/>
    </location>
</feature>
<comment type="caution">
    <text evidence="3">The sequence shown here is derived from an EMBL/GenBank/DDBJ whole genome shotgun (WGS) entry which is preliminary data.</text>
</comment>
<evidence type="ECO:0000313" key="4">
    <source>
        <dbReference type="Proteomes" id="UP000265427"/>
    </source>
</evidence>
<gene>
    <name evidence="3" type="ORF">DYB36_007023</name>
</gene>
<evidence type="ECO:0000313" key="3">
    <source>
        <dbReference type="EMBL" id="RHY04601.1"/>
    </source>
</evidence>
<dbReference type="AlphaFoldDB" id="A0A397AGM2"/>
<dbReference type="VEuPathDB" id="FungiDB:H257_10581"/>
<organism evidence="3 4">
    <name type="scientific">Aphanomyces astaci</name>
    <name type="common">Crayfish plague agent</name>
    <dbReference type="NCBI Taxonomy" id="112090"/>
    <lineage>
        <taxon>Eukaryota</taxon>
        <taxon>Sar</taxon>
        <taxon>Stramenopiles</taxon>
        <taxon>Oomycota</taxon>
        <taxon>Saprolegniomycetes</taxon>
        <taxon>Saprolegniales</taxon>
        <taxon>Verrucalvaceae</taxon>
        <taxon>Aphanomyces</taxon>
    </lineage>
</organism>
<evidence type="ECO:0000256" key="1">
    <source>
        <dbReference type="SAM" id="MobiDB-lite"/>
    </source>
</evidence>
<dbReference type="VEuPathDB" id="FungiDB:H257_10580"/>
<feature type="compositionally biased region" description="Low complexity" evidence="1">
    <location>
        <begin position="154"/>
        <end position="204"/>
    </location>
</feature>
<dbReference type="EMBL" id="QUSZ01006779">
    <property type="protein sequence ID" value="RHY04601.1"/>
    <property type="molecule type" value="Genomic_DNA"/>
</dbReference>
<keyword evidence="2" id="KW-1133">Transmembrane helix</keyword>